<keyword evidence="2" id="KW-0067">ATP-binding</keyword>
<evidence type="ECO:0000256" key="2">
    <source>
        <dbReference type="ARBA" id="ARBA00022840"/>
    </source>
</evidence>
<comment type="caution">
    <text evidence="3">The sequence shown here is derived from an EMBL/GenBank/DDBJ whole genome shotgun (WGS) entry which is preliminary data.</text>
</comment>
<dbReference type="Proteomes" id="UP001596456">
    <property type="component" value="Unassembled WGS sequence"/>
</dbReference>
<dbReference type="CDD" id="cd05387">
    <property type="entry name" value="BY-kinase"/>
    <property type="match status" value="1"/>
</dbReference>
<sequence>MDRSLALPLPPEPTLIERAAAALDFGIRSGADAAGTGTGTTGSGSRGPTARPGLLDLDRTVLQAAGVLTPDRLRTRLAEEVRLIKRLLLARLSQNGGPAGKALMLTSALPGEGKTWLAANLAISIANERDLGVVLVDADLARPSLLRLLGVEAPDLPGLSSLLEDAALDAGSCVRDTSIPGLRLLPPGPAHALSTELLTSQRMADLIAEIGRRFPDHVLIFDTAPVLATTLPAALFDHMAEVLFVVEANATRGRDVTESLELLGDPAKVSLVLNKCRHVIGERGAGSRYGYDYESYYGGPRDGRT</sequence>
<dbReference type="RefSeq" id="WP_377360858.1">
    <property type="nucleotide sequence ID" value="NZ_JBHTCM010000028.1"/>
</dbReference>
<evidence type="ECO:0000313" key="4">
    <source>
        <dbReference type="Proteomes" id="UP001596456"/>
    </source>
</evidence>
<dbReference type="InterPro" id="IPR050445">
    <property type="entry name" value="Bact_polysacc_biosynth/exp"/>
</dbReference>
<dbReference type="InterPro" id="IPR027417">
    <property type="entry name" value="P-loop_NTPase"/>
</dbReference>
<dbReference type="PANTHER" id="PTHR32309:SF13">
    <property type="entry name" value="FERRIC ENTEROBACTIN TRANSPORT PROTEIN FEPE"/>
    <property type="match status" value="1"/>
</dbReference>
<evidence type="ECO:0000256" key="1">
    <source>
        <dbReference type="ARBA" id="ARBA00022741"/>
    </source>
</evidence>
<dbReference type="Gene3D" id="3.40.50.300">
    <property type="entry name" value="P-loop containing nucleotide triphosphate hydrolases"/>
    <property type="match status" value="1"/>
</dbReference>
<name>A0ABW2L1Z5_9PROT</name>
<protein>
    <submittedName>
        <fullName evidence="3">Uncharacterized protein</fullName>
    </submittedName>
</protein>
<organism evidence="3 4">
    <name type="scientific">Rhodocista pekingensis</name>
    <dbReference type="NCBI Taxonomy" id="201185"/>
    <lineage>
        <taxon>Bacteria</taxon>
        <taxon>Pseudomonadati</taxon>
        <taxon>Pseudomonadota</taxon>
        <taxon>Alphaproteobacteria</taxon>
        <taxon>Rhodospirillales</taxon>
        <taxon>Azospirillaceae</taxon>
        <taxon>Rhodocista</taxon>
    </lineage>
</organism>
<proteinExistence type="predicted"/>
<gene>
    <name evidence="3" type="ORF">ACFQPS_19255</name>
</gene>
<dbReference type="EMBL" id="JBHTCM010000028">
    <property type="protein sequence ID" value="MFC7335314.1"/>
    <property type="molecule type" value="Genomic_DNA"/>
</dbReference>
<keyword evidence="4" id="KW-1185">Reference proteome</keyword>
<accession>A0ABW2L1Z5</accession>
<evidence type="ECO:0000313" key="3">
    <source>
        <dbReference type="EMBL" id="MFC7335314.1"/>
    </source>
</evidence>
<dbReference type="PANTHER" id="PTHR32309">
    <property type="entry name" value="TYROSINE-PROTEIN KINASE"/>
    <property type="match status" value="1"/>
</dbReference>
<dbReference type="InterPro" id="IPR005702">
    <property type="entry name" value="Wzc-like_C"/>
</dbReference>
<keyword evidence="1" id="KW-0547">Nucleotide-binding</keyword>
<dbReference type="SUPFAM" id="SSF52540">
    <property type="entry name" value="P-loop containing nucleoside triphosphate hydrolases"/>
    <property type="match status" value="1"/>
</dbReference>
<reference evidence="4" key="1">
    <citation type="journal article" date="2019" name="Int. J. Syst. Evol. Microbiol.">
        <title>The Global Catalogue of Microorganisms (GCM) 10K type strain sequencing project: providing services to taxonomists for standard genome sequencing and annotation.</title>
        <authorList>
            <consortium name="The Broad Institute Genomics Platform"/>
            <consortium name="The Broad Institute Genome Sequencing Center for Infectious Disease"/>
            <person name="Wu L."/>
            <person name="Ma J."/>
        </authorList>
    </citation>
    <scope>NUCLEOTIDE SEQUENCE [LARGE SCALE GENOMIC DNA]</scope>
    <source>
        <strain evidence="4">CGMCC 1.16275</strain>
    </source>
</reference>